<dbReference type="GO" id="GO:0006355">
    <property type="term" value="P:regulation of DNA-templated transcription"/>
    <property type="evidence" value="ECO:0007669"/>
    <property type="project" value="TreeGrafter"/>
</dbReference>
<comment type="caution">
    <text evidence="3">The sequence shown here is derived from an EMBL/GenBank/DDBJ whole genome shotgun (WGS) entry which is preliminary data.</text>
</comment>
<feature type="domain" description="PRMT5 arginine-N-methyltransferase" evidence="2">
    <location>
        <begin position="11"/>
        <end position="82"/>
    </location>
</feature>
<organism evidence="3 4">
    <name type="scientific">Crotalaria pallida</name>
    <name type="common">Smooth rattlebox</name>
    <name type="synonym">Crotalaria striata</name>
    <dbReference type="NCBI Taxonomy" id="3830"/>
    <lineage>
        <taxon>Eukaryota</taxon>
        <taxon>Viridiplantae</taxon>
        <taxon>Streptophyta</taxon>
        <taxon>Embryophyta</taxon>
        <taxon>Tracheophyta</taxon>
        <taxon>Spermatophyta</taxon>
        <taxon>Magnoliopsida</taxon>
        <taxon>eudicotyledons</taxon>
        <taxon>Gunneridae</taxon>
        <taxon>Pentapetalae</taxon>
        <taxon>rosids</taxon>
        <taxon>fabids</taxon>
        <taxon>Fabales</taxon>
        <taxon>Fabaceae</taxon>
        <taxon>Papilionoideae</taxon>
        <taxon>50 kb inversion clade</taxon>
        <taxon>genistoids sensu lato</taxon>
        <taxon>core genistoids</taxon>
        <taxon>Crotalarieae</taxon>
        <taxon>Crotalaria</taxon>
    </lineage>
</organism>
<evidence type="ECO:0000313" key="3">
    <source>
        <dbReference type="EMBL" id="KAK7282094.1"/>
    </source>
</evidence>
<sequence>MDPLPNQERFQYQRAVCKALLDRVPDEETSVKTTERLVLMVVGAGHGPLVRASLQAAEETGRKLKFYAVEKNPNSVVTLHVSVNLDASIFIGVV</sequence>
<keyword evidence="1" id="KW-0949">S-adenosyl-L-methionine</keyword>
<evidence type="ECO:0000259" key="2">
    <source>
        <dbReference type="Pfam" id="PF05185"/>
    </source>
</evidence>
<proteinExistence type="predicted"/>
<keyword evidence="4" id="KW-1185">Reference proteome</keyword>
<dbReference type="GO" id="GO:0005634">
    <property type="term" value="C:nucleus"/>
    <property type="evidence" value="ECO:0007669"/>
    <property type="project" value="TreeGrafter"/>
</dbReference>
<dbReference type="Gene3D" id="3.40.50.150">
    <property type="entry name" value="Vaccinia Virus protein VP39"/>
    <property type="match status" value="1"/>
</dbReference>
<dbReference type="InterPro" id="IPR029063">
    <property type="entry name" value="SAM-dependent_MTases_sf"/>
</dbReference>
<dbReference type="GO" id="GO:0016274">
    <property type="term" value="F:protein-arginine N-methyltransferase activity"/>
    <property type="evidence" value="ECO:0007669"/>
    <property type="project" value="InterPro"/>
</dbReference>
<dbReference type="PANTHER" id="PTHR10738">
    <property type="entry name" value="PROTEIN ARGININE N-METHYLTRANSFERASE 5"/>
    <property type="match status" value="1"/>
</dbReference>
<dbReference type="InterPro" id="IPR035075">
    <property type="entry name" value="PRMT5"/>
</dbReference>
<dbReference type="Pfam" id="PF05185">
    <property type="entry name" value="PRMT5"/>
    <property type="match status" value="1"/>
</dbReference>
<dbReference type="EMBL" id="JAYWIO010000002">
    <property type="protein sequence ID" value="KAK7282094.1"/>
    <property type="molecule type" value="Genomic_DNA"/>
</dbReference>
<name>A0AAN9FW67_CROPI</name>
<accession>A0AAN9FW67</accession>
<reference evidence="3 4" key="1">
    <citation type="submission" date="2024-01" db="EMBL/GenBank/DDBJ databases">
        <title>The genomes of 5 underutilized Papilionoideae crops provide insights into root nodulation and disease resistanc.</title>
        <authorList>
            <person name="Yuan L."/>
        </authorList>
    </citation>
    <scope>NUCLEOTIDE SEQUENCE [LARGE SCALE GENOMIC DNA]</scope>
    <source>
        <strain evidence="3">ZHUSHIDOU_FW_LH</strain>
        <tissue evidence="3">Leaf</tissue>
    </source>
</reference>
<dbReference type="PANTHER" id="PTHR10738:SF0">
    <property type="entry name" value="PROTEIN ARGININE N-METHYLTRANSFERASE 5"/>
    <property type="match status" value="1"/>
</dbReference>
<dbReference type="InterPro" id="IPR025799">
    <property type="entry name" value="Arg_MeTrfase"/>
</dbReference>
<protein>
    <recommendedName>
        <fullName evidence="2">PRMT5 arginine-N-methyltransferase domain-containing protein</fullName>
    </recommendedName>
</protein>
<dbReference type="AlphaFoldDB" id="A0AAN9FW67"/>
<gene>
    <name evidence="3" type="ORF">RIF29_10629</name>
</gene>
<dbReference type="GO" id="GO:0005829">
    <property type="term" value="C:cytosol"/>
    <property type="evidence" value="ECO:0007669"/>
    <property type="project" value="TreeGrafter"/>
</dbReference>
<evidence type="ECO:0000256" key="1">
    <source>
        <dbReference type="ARBA" id="ARBA00022691"/>
    </source>
</evidence>
<evidence type="ECO:0000313" key="4">
    <source>
        <dbReference type="Proteomes" id="UP001372338"/>
    </source>
</evidence>
<dbReference type="Proteomes" id="UP001372338">
    <property type="component" value="Unassembled WGS sequence"/>
</dbReference>